<dbReference type="Pfam" id="PF13692">
    <property type="entry name" value="Glyco_trans_1_4"/>
    <property type="match status" value="1"/>
</dbReference>
<keyword evidence="3" id="KW-1185">Reference proteome</keyword>
<gene>
    <name evidence="2" type="ORF">DB31_4192</name>
</gene>
<protein>
    <submittedName>
        <fullName evidence="2">Glycosyl transferase, group 1</fullName>
    </submittedName>
</protein>
<dbReference type="OrthoDB" id="5490278at2"/>
<dbReference type="Gene3D" id="3.40.50.2000">
    <property type="entry name" value="Glycogen Phosphorylase B"/>
    <property type="match status" value="2"/>
</dbReference>
<reference evidence="2 3" key="1">
    <citation type="submission" date="2014-04" db="EMBL/GenBank/DDBJ databases">
        <title>Genome assembly of Hyalangium minutum DSM 14724.</title>
        <authorList>
            <person name="Sharma G."/>
            <person name="Subramanian S."/>
        </authorList>
    </citation>
    <scope>NUCLEOTIDE SEQUENCE [LARGE SCALE GENOMIC DNA]</scope>
    <source>
        <strain evidence="2 3">DSM 14724</strain>
    </source>
</reference>
<dbReference type="Pfam" id="PF13439">
    <property type="entry name" value="Glyco_transf_4"/>
    <property type="match status" value="1"/>
</dbReference>
<proteinExistence type="predicted"/>
<dbReference type="AlphaFoldDB" id="A0A085W323"/>
<sequence>MRREAEAMGEAPIRLVEFTRSFHIGGTEVQVLELLRGLPSSYQLQVSVLEDAGPLSDTLRGLGYTPEEFPLTGSLMRPNTGWQILRMARWFRQNRVELVHVHDFYSTMLVVPAAKLAGVKVIVGRLDLAHWLGPVRHAALAELTAMADHVVANAEAIRRMVVEQEGLPASRVSVIHNGLDLPRFDARAREGLHAPLPDTNGAPVVAHVANMNHPVKRQEDVMQAIAQLRDEGLELHAYLVGDGPRRPELEAKAAELGVADRIHFVGRRQDVPAIYARANLGVLASTAEGMSNAVMEGMAAGLPMVVTAVGGNPDLIVDGERGRLVQSEHPEQLAEAFRFMIENPEKAQAMGAAAREFVRRELSLERLVERHDALYRSVARPSM</sequence>
<dbReference type="PATRIC" id="fig|394096.3.peg.7927"/>
<dbReference type="Proteomes" id="UP000028725">
    <property type="component" value="Unassembled WGS sequence"/>
</dbReference>
<name>A0A085W323_9BACT</name>
<dbReference type="PANTHER" id="PTHR12526">
    <property type="entry name" value="GLYCOSYLTRANSFERASE"/>
    <property type="match status" value="1"/>
</dbReference>
<evidence type="ECO:0000259" key="1">
    <source>
        <dbReference type="Pfam" id="PF13439"/>
    </source>
</evidence>
<feature type="domain" description="Glycosyltransferase subfamily 4-like N-terminal" evidence="1">
    <location>
        <begin position="24"/>
        <end position="181"/>
    </location>
</feature>
<dbReference type="SUPFAM" id="SSF53756">
    <property type="entry name" value="UDP-Glycosyltransferase/glycogen phosphorylase"/>
    <property type="match status" value="1"/>
</dbReference>
<dbReference type="RefSeq" id="WP_044197778.1">
    <property type="nucleotide sequence ID" value="NZ_JMCB01000023.1"/>
</dbReference>
<evidence type="ECO:0000313" key="3">
    <source>
        <dbReference type="Proteomes" id="UP000028725"/>
    </source>
</evidence>
<dbReference type="STRING" id="394096.DB31_4192"/>
<dbReference type="PANTHER" id="PTHR12526:SF636">
    <property type="entry name" value="BLL3647 PROTEIN"/>
    <property type="match status" value="1"/>
</dbReference>
<dbReference type="GO" id="GO:0016757">
    <property type="term" value="F:glycosyltransferase activity"/>
    <property type="evidence" value="ECO:0007669"/>
    <property type="project" value="UniProtKB-ARBA"/>
</dbReference>
<dbReference type="InterPro" id="IPR028098">
    <property type="entry name" value="Glyco_trans_4-like_N"/>
</dbReference>
<dbReference type="EMBL" id="JMCB01000023">
    <property type="protein sequence ID" value="KFE62086.1"/>
    <property type="molecule type" value="Genomic_DNA"/>
</dbReference>
<accession>A0A085W323</accession>
<comment type="caution">
    <text evidence="2">The sequence shown here is derived from an EMBL/GenBank/DDBJ whole genome shotgun (WGS) entry which is preliminary data.</text>
</comment>
<organism evidence="2 3">
    <name type="scientific">Hyalangium minutum</name>
    <dbReference type="NCBI Taxonomy" id="394096"/>
    <lineage>
        <taxon>Bacteria</taxon>
        <taxon>Pseudomonadati</taxon>
        <taxon>Myxococcota</taxon>
        <taxon>Myxococcia</taxon>
        <taxon>Myxococcales</taxon>
        <taxon>Cystobacterineae</taxon>
        <taxon>Archangiaceae</taxon>
        <taxon>Hyalangium</taxon>
    </lineage>
</organism>
<evidence type="ECO:0000313" key="2">
    <source>
        <dbReference type="EMBL" id="KFE62086.1"/>
    </source>
</evidence>
<keyword evidence="2" id="KW-0808">Transferase</keyword>